<reference evidence="2 3" key="2">
    <citation type="submission" date="2018-11" db="EMBL/GenBank/DDBJ databases">
        <authorList>
            <consortium name="Pathogen Informatics"/>
        </authorList>
    </citation>
    <scope>NUCLEOTIDE SEQUENCE [LARGE SCALE GENOMIC DNA]</scope>
    <source>
        <strain evidence="2 3">Egypt</strain>
    </source>
</reference>
<feature type="compositionally biased region" description="Low complexity" evidence="1">
    <location>
        <begin position="226"/>
        <end position="246"/>
    </location>
</feature>
<dbReference type="EMBL" id="UZAN01042747">
    <property type="protein sequence ID" value="VDP76706.1"/>
    <property type="molecule type" value="Genomic_DNA"/>
</dbReference>
<keyword evidence="3" id="KW-1185">Reference proteome</keyword>
<evidence type="ECO:0000313" key="3">
    <source>
        <dbReference type="Proteomes" id="UP000272942"/>
    </source>
</evidence>
<organism evidence="4">
    <name type="scientific">Echinostoma caproni</name>
    <dbReference type="NCBI Taxonomy" id="27848"/>
    <lineage>
        <taxon>Eukaryota</taxon>
        <taxon>Metazoa</taxon>
        <taxon>Spiralia</taxon>
        <taxon>Lophotrochozoa</taxon>
        <taxon>Platyhelminthes</taxon>
        <taxon>Trematoda</taxon>
        <taxon>Digenea</taxon>
        <taxon>Plagiorchiida</taxon>
        <taxon>Echinostomata</taxon>
        <taxon>Echinostomatoidea</taxon>
        <taxon>Echinostomatidae</taxon>
        <taxon>Echinostoma</taxon>
    </lineage>
</organism>
<dbReference type="AlphaFoldDB" id="A0A183AFW5"/>
<accession>A0A183AFW5</accession>
<feature type="compositionally biased region" description="Gly residues" evidence="1">
    <location>
        <begin position="255"/>
        <end position="288"/>
    </location>
</feature>
<proteinExistence type="predicted"/>
<feature type="region of interest" description="Disordered" evidence="1">
    <location>
        <begin position="1"/>
        <end position="60"/>
    </location>
</feature>
<gene>
    <name evidence="2" type="ORF">ECPE_LOCUS5850</name>
</gene>
<evidence type="ECO:0000313" key="2">
    <source>
        <dbReference type="EMBL" id="VDP76706.1"/>
    </source>
</evidence>
<protein>
    <submittedName>
        <fullName evidence="4">CUB domain-containing protein</fullName>
    </submittedName>
</protein>
<evidence type="ECO:0000313" key="4">
    <source>
        <dbReference type="WBParaSite" id="ECPE_0000586301-mRNA-1"/>
    </source>
</evidence>
<sequence length="393" mass="39370">GGDGDGTSGGGSASGGDGDGATGVGASPQSPDKSSVEHTAENDGNVVAQPEVATNANDSRKQRNPIANVVRITDTKPLTVHFVLEIYETVDTHYLSKTYIIQWRSVGKHAMPTNMLGQRLAVVALLCTSIALSADPDATTGCTYTLTATEKDATFVVNSTDPKCQWNITADAGKNIKVYLDEDQGNDGSKCVKVSGQNPDAETNYDEICNKPTQRIFKAQAPIIVSPPETTTTTSSSTQSTTTTPTGEGGDDEGSGGGSGSGGSGSGGSGSGGSGSGGSGSGGSGSGGNDKDEGAGGESSDENSGGGTSGENGDSSGAGEVEGPVDHNPGSSNGENSVPVQSGSDKMEENPETQSGVISRLVKTRGAASEQLTVHFLLAIASRSLSAQETPAV</sequence>
<reference evidence="4" key="1">
    <citation type="submission" date="2016-06" db="UniProtKB">
        <authorList>
            <consortium name="WormBaseParasite"/>
        </authorList>
    </citation>
    <scope>IDENTIFICATION</scope>
</reference>
<name>A0A183AFW5_9TREM</name>
<feature type="region of interest" description="Disordered" evidence="1">
    <location>
        <begin position="220"/>
        <end position="358"/>
    </location>
</feature>
<dbReference type="WBParaSite" id="ECPE_0000586301-mRNA-1">
    <property type="protein sequence ID" value="ECPE_0000586301-mRNA-1"/>
    <property type="gene ID" value="ECPE_0000586301"/>
</dbReference>
<feature type="compositionally biased region" description="Gly residues" evidence="1">
    <location>
        <begin position="1"/>
        <end position="23"/>
    </location>
</feature>
<feature type="compositionally biased region" description="Polar residues" evidence="1">
    <location>
        <begin position="329"/>
        <end position="344"/>
    </location>
</feature>
<evidence type="ECO:0000256" key="1">
    <source>
        <dbReference type="SAM" id="MobiDB-lite"/>
    </source>
</evidence>
<dbReference type="Proteomes" id="UP000272942">
    <property type="component" value="Unassembled WGS sequence"/>
</dbReference>